<feature type="transmembrane region" description="Helical" evidence="1">
    <location>
        <begin position="142"/>
        <end position="161"/>
    </location>
</feature>
<sequence length="169" mass="18025">MQIATTREDHRIAWLAALAIAVHILEAAFPSPLPGVKPGLANVITVLVLVLYGWRMAAWVTGLRVLAGSLVIGTFLSPTFWLSAAGALCSLTALGLAHRLAGRTLSPMGLCVLAALAHMLGQFLLAWWLFIPHASLLKLLPVLLTFSLIFGLVSGTMAVLMQRRLSPPA</sequence>
<organism evidence="2 3">
    <name type="scientific">Ectothiorhodospira marina</name>
    <dbReference type="NCBI Taxonomy" id="1396821"/>
    <lineage>
        <taxon>Bacteria</taxon>
        <taxon>Pseudomonadati</taxon>
        <taxon>Pseudomonadota</taxon>
        <taxon>Gammaproteobacteria</taxon>
        <taxon>Chromatiales</taxon>
        <taxon>Ectothiorhodospiraceae</taxon>
        <taxon>Ectothiorhodospira</taxon>
    </lineage>
</organism>
<dbReference type="InterPro" id="IPR014535">
    <property type="entry name" value="Hpre_diP_synt_I"/>
</dbReference>
<dbReference type="Pfam" id="PF07456">
    <property type="entry name" value="Hpre_diP_synt_I"/>
    <property type="match status" value="1"/>
</dbReference>
<feature type="transmembrane region" description="Helical" evidence="1">
    <location>
        <begin position="109"/>
        <end position="130"/>
    </location>
</feature>
<dbReference type="Proteomes" id="UP000199256">
    <property type="component" value="Unassembled WGS sequence"/>
</dbReference>
<keyword evidence="1" id="KW-1133">Transmembrane helix</keyword>
<evidence type="ECO:0000313" key="3">
    <source>
        <dbReference type="Proteomes" id="UP000199256"/>
    </source>
</evidence>
<keyword evidence="3" id="KW-1185">Reference proteome</keyword>
<name>A0A1H7QNL9_9GAMM</name>
<keyword evidence="1" id="KW-0472">Membrane</keyword>
<proteinExistence type="predicted"/>
<evidence type="ECO:0000313" key="2">
    <source>
        <dbReference type="EMBL" id="SEL49503.1"/>
    </source>
</evidence>
<dbReference type="OrthoDB" id="9799095at2"/>
<feature type="transmembrane region" description="Helical" evidence="1">
    <location>
        <begin position="41"/>
        <end position="60"/>
    </location>
</feature>
<keyword evidence="1" id="KW-0812">Transmembrane</keyword>
<accession>A0A1H7QNL9</accession>
<dbReference type="RefSeq" id="WP_090255206.1">
    <property type="nucleotide sequence ID" value="NZ_FOAA01000018.1"/>
</dbReference>
<feature type="transmembrane region" description="Helical" evidence="1">
    <location>
        <begin position="12"/>
        <end position="29"/>
    </location>
</feature>
<protein>
    <submittedName>
        <fullName evidence="2">Heptaprenyl diphosphate synthase</fullName>
    </submittedName>
</protein>
<evidence type="ECO:0000256" key="1">
    <source>
        <dbReference type="SAM" id="Phobius"/>
    </source>
</evidence>
<dbReference type="EMBL" id="FOAA01000018">
    <property type="protein sequence ID" value="SEL49503.1"/>
    <property type="molecule type" value="Genomic_DNA"/>
</dbReference>
<dbReference type="STRING" id="1396821.SAMN05444515_11853"/>
<dbReference type="InterPro" id="IPR010898">
    <property type="entry name" value="Hpre_diP_synth_I"/>
</dbReference>
<reference evidence="3" key="1">
    <citation type="submission" date="2016-10" db="EMBL/GenBank/DDBJ databases">
        <authorList>
            <person name="Varghese N."/>
            <person name="Submissions S."/>
        </authorList>
    </citation>
    <scope>NUCLEOTIDE SEQUENCE [LARGE SCALE GENOMIC DNA]</scope>
    <source>
        <strain evidence="3">DSM 241</strain>
    </source>
</reference>
<dbReference type="PIRSF" id="PIRSF027391">
    <property type="entry name" value="Hpre_diP_synt_I"/>
    <property type="match status" value="1"/>
</dbReference>
<dbReference type="Gene3D" id="1.10.1760.20">
    <property type="match status" value="1"/>
</dbReference>
<feature type="transmembrane region" description="Helical" evidence="1">
    <location>
        <begin position="80"/>
        <end position="97"/>
    </location>
</feature>
<dbReference type="AlphaFoldDB" id="A0A1H7QNL9"/>
<gene>
    <name evidence="2" type="ORF">SAMN05444515_11853</name>
</gene>